<gene>
    <name evidence="7" type="ORF">LDJ79_04255</name>
</gene>
<proteinExistence type="predicted"/>
<dbReference type="RefSeq" id="WP_225249711.1">
    <property type="nucleotide sequence ID" value="NZ_JAIWIU010000025.1"/>
</dbReference>
<evidence type="ECO:0000313" key="8">
    <source>
        <dbReference type="Proteomes" id="UP001199044"/>
    </source>
</evidence>
<dbReference type="PANTHER" id="PTHR30231">
    <property type="entry name" value="DNA POLYMERASE III SUBUNIT EPSILON"/>
    <property type="match status" value="1"/>
</dbReference>
<dbReference type="Proteomes" id="UP001199044">
    <property type="component" value="Unassembled WGS sequence"/>
</dbReference>
<dbReference type="SMART" id="SM00479">
    <property type="entry name" value="EXOIII"/>
    <property type="match status" value="1"/>
</dbReference>
<dbReference type="InterPro" id="IPR013520">
    <property type="entry name" value="Ribonucl_H"/>
</dbReference>
<dbReference type="Gene3D" id="3.30.420.10">
    <property type="entry name" value="Ribonuclease H-like superfamily/Ribonuclease H"/>
    <property type="match status" value="1"/>
</dbReference>
<keyword evidence="4 7" id="KW-0269">Exonuclease</keyword>
<name>A0ABS7YI01_9VIBR</name>
<dbReference type="SUPFAM" id="SSF53098">
    <property type="entry name" value="Ribonuclease H-like"/>
    <property type="match status" value="1"/>
</dbReference>
<evidence type="ECO:0000256" key="3">
    <source>
        <dbReference type="ARBA" id="ARBA00022801"/>
    </source>
</evidence>
<dbReference type="NCBIfam" id="NF006602">
    <property type="entry name" value="PRK09146.1"/>
    <property type="match status" value="1"/>
</dbReference>
<keyword evidence="8" id="KW-1185">Reference proteome</keyword>
<accession>A0ABS7YI01</accession>
<dbReference type="GO" id="GO:0004527">
    <property type="term" value="F:exonuclease activity"/>
    <property type="evidence" value="ECO:0007669"/>
    <property type="project" value="UniProtKB-KW"/>
</dbReference>
<feature type="domain" description="Exonuclease" evidence="6">
    <location>
        <begin position="47"/>
        <end position="228"/>
    </location>
</feature>
<evidence type="ECO:0000259" key="6">
    <source>
        <dbReference type="SMART" id="SM00479"/>
    </source>
</evidence>
<evidence type="ECO:0000256" key="2">
    <source>
        <dbReference type="ARBA" id="ARBA00022722"/>
    </source>
</evidence>
<dbReference type="EC" id="2.7.7.7" evidence="1"/>
<evidence type="ECO:0000313" key="7">
    <source>
        <dbReference type="EMBL" id="MCA2015311.1"/>
    </source>
</evidence>
<dbReference type="InterPro" id="IPR006054">
    <property type="entry name" value="DnaQ"/>
</dbReference>
<reference evidence="8" key="1">
    <citation type="submission" date="2023-07" db="EMBL/GenBank/DDBJ databases">
        <title>Molecular identification of indigenous halophilic bacteria isolated from red sea cost, biodegradation of synthetic dyes and assessment of degraded metabolite toxicity.</title>
        <authorList>
            <person name="Chaieb K."/>
            <person name="Altayb H.N."/>
        </authorList>
    </citation>
    <scope>NUCLEOTIDE SEQUENCE [LARGE SCALE GENOMIC DNA]</scope>
    <source>
        <strain evidence="8">K20</strain>
    </source>
</reference>
<organism evidence="7 8">
    <name type="scientific">Vibrio tritonius</name>
    <dbReference type="NCBI Taxonomy" id="1435069"/>
    <lineage>
        <taxon>Bacteria</taxon>
        <taxon>Pseudomonadati</taxon>
        <taxon>Pseudomonadota</taxon>
        <taxon>Gammaproteobacteria</taxon>
        <taxon>Vibrionales</taxon>
        <taxon>Vibrionaceae</taxon>
        <taxon>Vibrio</taxon>
    </lineage>
</organism>
<dbReference type="CDD" id="cd06127">
    <property type="entry name" value="DEDDh"/>
    <property type="match status" value="1"/>
</dbReference>
<dbReference type="Pfam" id="PF00929">
    <property type="entry name" value="RNase_T"/>
    <property type="match status" value="1"/>
</dbReference>
<evidence type="ECO:0000256" key="1">
    <source>
        <dbReference type="ARBA" id="ARBA00012417"/>
    </source>
</evidence>
<dbReference type="PANTHER" id="PTHR30231:SF4">
    <property type="entry name" value="PROTEIN NEN2"/>
    <property type="match status" value="1"/>
</dbReference>
<evidence type="ECO:0000256" key="5">
    <source>
        <dbReference type="ARBA" id="ARBA00049244"/>
    </source>
</evidence>
<dbReference type="InterPro" id="IPR036397">
    <property type="entry name" value="RNaseH_sf"/>
</dbReference>
<sequence>MKPNFKTPSIDWPYKFQAKLKMAKHPLIQSFYSHELPDKNTPLNEVEFLAIDYETTGLNIDKDEIITIGAVPFTLNRIYLNRARHWTVRPRQKLNEDSVIIHGITHSDIMDAPDLSEIMADVLEIMQGKVMVVHYRKIERELLDKALRRRINEGIEFPVIDTMTLEQLIQHRDSGGLWNWIKGKKPQSVRLGQSRQRYSLPPYTPHHALTDAIATAELFQAQIAHHFSEQDPLHNYWL</sequence>
<dbReference type="EMBL" id="JAIWIU010000025">
    <property type="protein sequence ID" value="MCA2015311.1"/>
    <property type="molecule type" value="Genomic_DNA"/>
</dbReference>
<comment type="catalytic activity">
    <reaction evidence="5">
        <text>DNA(n) + a 2'-deoxyribonucleoside 5'-triphosphate = DNA(n+1) + diphosphate</text>
        <dbReference type="Rhea" id="RHEA:22508"/>
        <dbReference type="Rhea" id="RHEA-COMP:17339"/>
        <dbReference type="Rhea" id="RHEA-COMP:17340"/>
        <dbReference type="ChEBI" id="CHEBI:33019"/>
        <dbReference type="ChEBI" id="CHEBI:61560"/>
        <dbReference type="ChEBI" id="CHEBI:173112"/>
        <dbReference type="EC" id="2.7.7.7"/>
    </reaction>
</comment>
<keyword evidence="2" id="KW-0540">Nuclease</keyword>
<evidence type="ECO:0000256" key="4">
    <source>
        <dbReference type="ARBA" id="ARBA00022839"/>
    </source>
</evidence>
<comment type="caution">
    <text evidence="7">The sequence shown here is derived from an EMBL/GenBank/DDBJ whole genome shotgun (WGS) entry which is preliminary data.</text>
</comment>
<protein>
    <recommendedName>
        <fullName evidence="1">DNA-directed DNA polymerase</fullName>
        <ecNumber evidence="1">2.7.7.7</ecNumber>
    </recommendedName>
</protein>
<dbReference type="NCBIfam" id="TIGR00573">
    <property type="entry name" value="dnaq"/>
    <property type="match status" value="1"/>
</dbReference>
<dbReference type="InterPro" id="IPR012337">
    <property type="entry name" value="RNaseH-like_sf"/>
</dbReference>
<keyword evidence="3" id="KW-0378">Hydrolase</keyword>